<dbReference type="Proteomes" id="UP001168990">
    <property type="component" value="Unassembled WGS sequence"/>
</dbReference>
<dbReference type="PANTHER" id="PTHR13071:SF4">
    <property type="entry name" value="SMALL RIBOSOMAL SUBUNIT PROTEIN MS22"/>
    <property type="match status" value="1"/>
</dbReference>
<keyword evidence="2" id="KW-1185">Reference proteome</keyword>
<organism evidence="1 2">
    <name type="scientific">Microctonus aethiopoides</name>
    <dbReference type="NCBI Taxonomy" id="144406"/>
    <lineage>
        <taxon>Eukaryota</taxon>
        <taxon>Metazoa</taxon>
        <taxon>Ecdysozoa</taxon>
        <taxon>Arthropoda</taxon>
        <taxon>Hexapoda</taxon>
        <taxon>Insecta</taxon>
        <taxon>Pterygota</taxon>
        <taxon>Neoptera</taxon>
        <taxon>Endopterygota</taxon>
        <taxon>Hymenoptera</taxon>
        <taxon>Apocrita</taxon>
        <taxon>Ichneumonoidea</taxon>
        <taxon>Braconidae</taxon>
        <taxon>Euphorinae</taxon>
        <taxon>Microctonus</taxon>
    </lineage>
</organism>
<accession>A0AA39KWX5</accession>
<dbReference type="GO" id="GO:0003735">
    <property type="term" value="F:structural constituent of ribosome"/>
    <property type="evidence" value="ECO:0007669"/>
    <property type="project" value="TreeGrafter"/>
</dbReference>
<evidence type="ECO:0000313" key="1">
    <source>
        <dbReference type="EMBL" id="KAK0176697.1"/>
    </source>
</evidence>
<dbReference type="PANTHER" id="PTHR13071">
    <property type="entry name" value="MITOCHONDRIAL 28S RIBOSOMAL PROTEIN S22"/>
    <property type="match status" value="1"/>
</dbReference>
<sequence length="360" mass="41803">MMAGIGSQVMKSVTSIMFARNSHLIYRQLQLNIIGKQCKFSTNNVVETTASNENDPAPVFFNNDVQQLLKTLTRADPKKVFRLRKEGKPISVSVYKFMTNEELDAEMKKASQRMDKLLQMPPVVKKRTPITNIIAKNPEIQGYDTAKYIFTDITYGIKNSDRLIAVREPDGLLRHANWDERFRMNQIYFPTEGRELTPPRMFQGEYLQDLMKREEYEFVLDRACIQYDPDDPEFHRITQFVYESVNNSSMYAKLRSTRHYGPLVFHLAWNKNIDNLLIENIKNDLIEDARLLIQLYNKINKTAKSAEINYDGDDVKYIQQYIDLESPNRGKMTATINAYKELVAARKVVHDGIKKAHGLE</sequence>
<name>A0AA39KWX5_9HYME</name>
<dbReference type="GO" id="GO:0005763">
    <property type="term" value="C:mitochondrial small ribosomal subunit"/>
    <property type="evidence" value="ECO:0007669"/>
    <property type="project" value="TreeGrafter"/>
</dbReference>
<evidence type="ECO:0008006" key="3">
    <source>
        <dbReference type="Google" id="ProtNLM"/>
    </source>
</evidence>
<dbReference type="AlphaFoldDB" id="A0AA39KWX5"/>
<dbReference type="Pfam" id="PF10245">
    <property type="entry name" value="MRP-S22"/>
    <property type="match status" value="1"/>
</dbReference>
<comment type="caution">
    <text evidence="1">The sequence shown here is derived from an EMBL/GenBank/DDBJ whole genome shotgun (WGS) entry which is preliminary data.</text>
</comment>
<gene>
    <name evidence="1" type="ORF">PV328_000810</name>
</gene>
<protein>
    <recommendedName>
        <fullName evidence="3">28S ribosomal protein S22, mitochondrial</fullName>
    </recommendedName>
</protein>
<proteinExistence type="predicted"/>
<reference evidence="1" key="1">
    <citation type="journal article" date="2023" name="bioRxiv">
        <title>Scaffold-level genome assemblies of two parasitoid biocontrol wasps reveal the parthenogenesis mechanism and an associated novel virus.</title>
        <authorList>
            <person name="Inwood S."/>
            <person name="Skelly J."/>
            <person name="Guhlin J."/>
            <person name="Harrop T."/>
            <person name="Goldson S."/>
            <person name="Dearden P."/>
        </authorList>
    </citation>
    <scope>NUCLEOTIDE SEQUENCE</scope>
    <source>
        <strain evidence="1">Irish</strain>
        <tissue evidence="1">Whole body</tissue>
    </source>
</reference>
<dbReference type="EMBL" id="JAQQBS010000001">
    <property type="protein sequence ID" value="KAK0176697.1"/>
    <property type="molecule type" value="Genomic_DNA"/>
</dbReference>
<evidence type="ECO:0000313" key="2">
    <source>
        <dbReference type="Proteomes" id="UP001168990"/>
    </source>
</evidence>
<dbReference type="InterPro" id="IPR019374">
    <property type="entry name" value="Ribosomal_mS22"/>
</dbReference>
<reference evidence="1" key="2">
    <citation type="submission" date="2023-03" db="EMBL/GenBank/DDBJ databases">
        <authorList>
            <person name="Inwood S.N."/>
            <person name="Skelly J.G."/>
            <person name="Guhlin J."/>
            <person name="Harrop T.W.R."/>
            <person name="Goldson S.G."/>
            <person name="Dearden P.K."/>
        </authorList>
    </citation>
    <scope>NUCLEOTIDE SEQUENCE</scope>
    <source>
        <strain evidence="1">Irish</strain>
        <tissue evidence="1">Whole body</tissue>
    </source>
</reference>